<comment type="caution">
    <text evidence="2">The sequence shown here is derived from an EMBL/GenBank/DDBJ whole genome shotgun (WGS) entry which is preliminary data.</text>
</comment>
<evidence type="ECO:0000256" key="1">
    <source>
        <dbReference type="SAM" id="MobiDB-lite"/>
    </source>
</evidence>
<keyword evidence="3" id="KW-1185">Reference proteome</keyword>
<protein>
    <submittedName>
        <fullName evidence="2">Uncharacterized protein</fullName>
    </submittedName>
</protein>
<dbReference type="AlphaFoldDB" id="A0AAD7E113"/>
<accession>A0AAD7E113</accession>
<proteinExistence type="predicted"/>
<dbReference type="EMBL" id="JARJCW010000006">
    <property type="protein sequence ID" value="KAJ7223220.1"/>
    <property type="molecule type" value="Genomic_DNA"/>
</dbReference>
<reference evidence="2" key="1">
    <citation type="submission" date="2023-03" db="EMBL/GenBank/DDBJ databases">
        <title>Massive genome expansion in bonnet fungi (Mycena s.s.) driven by repeated elements and novel gene families across ecological guilds.</title>
        <authorList>
            <consortium name="Lawrence Berkeley National Laboratory"/>
            <person name="Harder C.B."/>
            <person name="Miyauchi S."/>
            <person name="Viragh M."/>
            <person name="Kuo A."/>
            <person name="Thoen E."/>
            <person name="Andreopoulos B."/>
            <person name="Lu D."/>
            <person name="Skrede I."/>
            <person name="Drula E."/>
            <person name="Henrissat B."/>
            <person name="Morin E."/>
            <person name="Kohler A."/>
            <person name="Barry K."/>
            <person name="LaButti K."/>
            <person name="Morin E."/>
            <person name="Salamov A."/>
            <person name="Lipzen A."/>
            <person name="Mereny Z."/>
            <person name="Hegedus B."/>
            <person name="Baldrian P."/>
            <person name="Stursova M."/>
            <person name="Weitz H."/>
            <person name="Taylor A."/>
            <person name="Grigoriev I.V."/>
            <person name="Nagy L.G."/>
            <person name="Martin F."/>
            <person name="Kauserud H."/>
        </authorList>
    </citation>
    <scope>NUCLEOTIDE SEQUENCE</scope>
    <source>
        <strain evidence="2">9144</strain>
    </source>
</reference>
<gene>
    <name evidence="2" type="ORF">GGX14DRAFT_557801</name>
</gene>
<evidence type="ECO:0000313" key="3">
    <source>
        <dbReference type="Proteomes" id="UP001219525"/>
    </source>
</evidence>
<name>A0AAD7E113_9AGAR</name>
<sequence length="145" mass="16269">MPSTWLICLPPIFPFPFPVEDCGAFYVVMRGHNPGIYRNRTHADYQLIAELDYWVRVSGWNEAWKTWMSHCYHRHESEDHLHCNVVEEVLPEALSAPFSPHPGRSSGSGSRSGSPCRSAGTPPPSPALFAQQLTEALEELQAHGE</sequence>
<organism evidence="2 3">
    <name type="scientific">Mycena pura</name>
    <dbReference type="NCBI Taxonomy" id="153505"/>
    <lineage>
        <taxon>Eukaryota</taxon>
        <taxon>Fungi</taxon>
        <taxon>Dikarya</taxon>
        <taxon>Basidiomycota</taxon>
        <taxon>Agaricomycotina</taxon>
        <taxon>Agaricomycetes</taxon>
        <taxon>Agaricomycetidae</taxon>
        <taxon>Agaricales</taxon>
        <taxon>Marasmiineae</taxon>
        <taxon>Mycenaceae</taxon>
        <taxon>Mycena</taxon>
    </lineage>
</organism>
<feature type="compositionally biased region" description="Low complexity" evidence="1">
    <location>
        <begin position="101"/>
        <end position="118"/>
    </location>
</feature>
<feature type="region of interest" description="Disordered" evidence="1">
    <location>
        <begin position="95"/>
        <end position="128"/>
    </location>
</feature>
<dbReference type="Proteomes" id="UP001219525">
    <property type="component" value="Unassembled WGS sequence"/>
</dbReference>
<evidence type="ECO:0000313" key="2">
    <source>
        <dbReference type="EMBL" id="KAJ7223220.1"/>
    </source>
</evidence>